<dbReference type="GO" id="GO:0003723">
    <property type="term" value="F:RNA binding"/>
    <property type="evidence" value="ECO:0007669"/>
    <property type="project" value="InterPro"/>
</dbReference>
<dbReference type="KEGG" id="alam:RT761_02492"/>
<evidence type="ECO:0000256" key="2">
    <source>
        <dbReference type="ARBA" id="ARBA00005642"/>
    </source>
</evidence>
<keyword evidence="4 5" id="KW-0413">Isomerase</keyword>
<dbReference type="InterPro" id="IPR014780">
    <property type="entry name" value="tRNA_psdUridine_synth_TruB"/>
</dbReference>
<comment type="catalytic activity">
    <reaction evidence="1 5">
        <text>uridine(55) in tRNA = pseudouridine(55) in tRNA</text>
        <dbReference type="Rhea" id="RHEA:42532"/>
        <dbReference type="Rhea" id="RHEA-COMP:10101"/>
        <dbReference type="Rhea" id="RHEA-COMP:10102"/>
        <dbReference type="ChEBI" id="CHEBI:65314"/>
        <dbReference type="ChEBI" id="CHEBI:65315"/>
        <dbReference type="EC" id="5.4.99.25"/>
    </reaction>
</comment>
<accession>A0A7T1ANP7</accession>
<keyword evidence="9" id="KW-1185">Reference proteome</keyword>
<dbReference type="InterPro" id="IPR015240">
    <property type="entry name" value="tRNA_sdUridine_synth_fam1_C"/>
</dbReference>
<dbReference type="EC" id="5.4.99.25" evidence="5"/>
<dbReference type="InterPro" id="IPR002501">
    <property type="entry name" value="PsdUridine_synth_N"/>
</dbReference>
<evidence type="ECO:0000256" key="3">
    <source>
        <dbReference type="ARBA" id="ARBA00022694"/>
    </source>
</evidence>
<comment type="function">
    <text evidence="5">Responsible for synthesis of pseudouridine from uracil-55 in the psi GC loop of transfer RNAs.</text>
</comment>
<dbReference type="GO" id="GO:0160148">
    <property type="term" value="F:tRNA pseudouridine(55) synthase activity"/>
    <property type="evidence" value="ECO:0007669"/>
    <property type="project" value="UniProtKB-EC"/>
</dbReference>
<evidence type="ECO:0000259" key="7">
    <source>
        <dbReference type="Pfam" id="PF09157"/>
    </source>
</evidence>
<dbReference type="Gene3D" id="3.30.2350.10">
    <property type="entry name" value="Pseudouridine synthase"/>
    <property type="match status" value="1"/>
</dbReference>
<evidence type="ECO:0000256" key="5">
    <source>
        <dbReference type="HAMAP-Rule" id="MF_01080"/>
    </source>
</evidence>
<dbReference type="InterPro" id="IPR020103">
    <property type="entry name" value="PsdUridine_synth_cat_dom_sf"/>
</dbReference>
<dbReference type="RefSeq" id="WP_218111739.1">
    <property type="nucleotide sequence ID" value="NZ_CP065383.1"/>
</dbReference>
<dbReference type="GO" id="GO:0031119">
    <property type="term" value="P:tRNA pseudouridine synthesis"/>
    <property type="evidence" value="ECO:0007669"/>
    <property type="project" value="UniProtKB-UniRule"/>
</dbReference>
<dbReference type="Pfam" id="PF09157">
    <property type="entry name" value="TruB-C_2"/>
    <property type="match status" value="1"/>
</dbReference>
<evidence type="ECO:0000256" key="4">
    <source>
        <dbReference type="ARBA" id="ARBA00023235"/>
    </source>
</evidence>
<organism evidence="8 9">
    <name type="scientific">Atribacter laminatus</name>
    <dbReference type="NCBI Taxonomy" id="2847778"/>
    <lineage>
        <taxon>Bacteria</taxon>
        <taxon>Pseudomonadati</taxon>
        <taxon>Atribacterota</taxon>
        <taxon>Atribacteria</taxon>
        <taxon>Atribacterales</taxon>
        <taxon>Atribacteraceae</taxon>
        <taxon>Atribacter</taxon>
    </lineage>
</organism>
<evidence type="ECO:0000313" key="8">
    <source>
        <dbReference type="EMBL" id="QPM69262.1"/>
    </source>
</evidence>
<evidence type="ECO:0000256" key="1">
    <source>
        <dbReference type="ARBA" id="ARBA00000385"/>
    </source>
</evidence>
<feature type="domain" description="Pseudouridine synthase II N-terminal" evidence="6">
    <location>
        <begin position="29"/>
        <end position="173"/>
    </location>
</feature>
<dbReference type="PANTHER" id="PTHR13767">
    <property type="entry name" value="TRNA-PSEUDOURIDINE SYNTHASE"/>
    <property type="match status" value="1"/>
</dbReference>
<keyword evidence="3 5" id="KW-0819">tRNA processing</keyword>
<dbReference type="HAMAP" id="MF_01080">
    <property type="entry name" value="TruB_bact"/>
    <property type="match status" value="1"/>
</dbReference>
<comment type="similarity">
    <text evidence="2 5">Belongs to the pseudouridine synthase TruB family. Type 1 subfamily.</text>
</comment>
<evidence type="ECO:0000313" key="9">
    <source>
        <dbReference type="Proteomes" id="UP000594463"/>
    </source>
</evidence>
<protein>
    <recommendedName>
        <fullName evidence="5">tRNA pseudouridine synthase B</fullName>
        <ecNumber evidence="5">5.4.99.25</ecNumber>
    </recommendedName>
    <alternativeName>
        <fullName evidence="5">tRNA pseudouridine(55) synthase</fullName>
        <shortName evidence="5">Psi55 synthase</shortName>
    </alternativeName>
    <alternativeName>
        <fullName evidence="5">tRNA pseudouridylate synthase</fullName>
    </alternativeName>
    <alternativeName>
        <fullName evidence="5">tRNA-uridine isomerase</fullName>
    </alternativeName>
</protein>
<dbReference type="Pfam" id="PF01509">
    <property type="entry name" value="TruB_N"/>
    <property type="match status" value="1"/>
</dbReference>
<dbReference type="Proteomes" id="UP000594463">
    <property type="component" value="Chromosome"/>
</dbReference>
<dbReference type="NCBIfam" id="TIGR00431">
    <property type="entry name" value="TruB"/>
    <property type="match status" value="1"/>
</dbReference>
<dbReference type="GO" id="GO:1990481">
    <property type="term" value="P:mRNA pseudouridine synthesis"/>
    <property type="evidence" value="ECO:0007669"/>
    <property type="project" value="TreeGrafter"/>
</dbReference>
<name>A0A7T1ANP7_ATRLM</name>
<dbReference type="PANTHER" id="PTHR13767:SF2">
    <property type="entry name" value="PSEUDOURIDYLATE SYNTHASE TRUB1"/>
    <property type="match status" value="1"/>
</dbReference>
<evidence type="ECO:0000259" key="6">
    <source>
        <dbReference type="Pfam" id="PF01509"/>
    </source>
</evidence>
<sequence length="301" mass="34061">MIGGIILVYKPVGVVSHRVVETIRKVLGVKVGHAGTLDPFARGLLLVCWGKATRFTPFFQELPKSYRAWMRFGISTDSFDVLGQIKNFSLQPLATDIIEKTIIPFQGTRQQIIPSFSATKYQGHRLYKYARQGKSIPELKKEITIYQLQITNLQPGSFPEAEMLISCSSGTYIRSIAHEIGEELGIGGYVYSLRRENIGNFSWSDSLVVSDVSLQPDMLIQKSIPVDQALYWIPSISVPKEEGLRLLQGSSINWPDSLSLETNPWVKIYSQNLFLGMARINQEKRLLHPEIIVEERSRYVI</sequence>
<dbReference type="EMBL" id="CP065383">
    <property type="protein sequence ID" value="QPM69262.1"/>
    <property type="molecule type" value="Genomic_DNA"/>
</dbReference>
<dbReference type="SUPFAM" id="SSF55120">
    <property type="entry name" value="Pseudouridine synthase"/>
    <property type="match status" value="1"/>
</dbReference>
<proteinExistence type="inferred from homology"/>
<reference evidence="8 9" key="1">
    <citation type="journal article" date="2021" name="Nat. Commun.">
        <title>Isolation of a member of the candidate phylum Atribacteria reveals a unique cell membrane structure.</title>
        <authorList>
            <person name="Taiki K."/>
            <person name="Nobu M.K."/>
            <person name="Kusada H."/>
            <person name="Meng X.-Y."/>
            <person name="Hosoki N."/>
            <person name="Uematsu K."/>
            <person name="Yoshioka H."/>
            <person name="Kamagata Y."/>
            <person name="Tamaki H."/>
        </authorList>
    </citation>
    <scope>NUCLEOTIDE SEQUENCE [LARGE SCALE GENOMIC DNA]</scope>
    <source>
        <strain evidence="8 9">RT761</strain>
    </source>
</reference>
<gene>
    <name evidence="5 8" type="primary">truB</name>
    <name evidence="8" type="ORF">RT761_02492</name>
</gene>
<feature type="domain" description="tRNA pseudouridine synthase II TruB subfamily 1 C-terminal" evidence="7">
    <location>
        <begin position="234"/>
        <end position="286"/>
    </location>
</feature>
<feature type="active site" description="Nucleophile" evidence="5">
    <location>
        <position position="38"/>
    </location>
</feature>
<dbReference type="AlphaFoldDB" id="A0A7T1ANP7"/>